<dbReference type="Proteomes" id="UP000235371">
    <property type="component" value="Unassembled WGS sequence"/>
</dbReference>
<gene>
    <name evidence="1" type="ORF">K444DRAFT_613051</name>
</gene>
<name>A0A2J6TAI0_9HELO</name>
<proteinExistence type="predicted"/>
<dbReference type="InParanoid" id="A0A2J6TAI0"/>
<sequence>MAQELCLFARRVNIWNTEVEIICWRKEHKDRQNLPSNPSQVATFPIPISFLSHLWQTIGKCAAYGPRI</sequence>
<evidence type="ECO:0000313" key="2">
    <source>
        <dbReference type="Proteomes" id="UP000235371"/>
    </source>
</evidence>
<dbReference type="EMBL" id="KZ613803">
    <property type="protein sequence ID" value="PMD60019.1"/>
    <property type="molecule type" value="Genomic_DNA"/>
</dbReference>
<dbReference type="RefSeq" id="XP_024736923.1">
    <property type="nucleotide sequence ID" value="XM_024880264.1"/>
</dbReference>
<evidence type="ECO:0000313" key="1">
    <source>
        <dbReference type="EMBL" id="PMD60019.1"/>
    </source>
</evidence>
<dbReference type="GeneID" id="36588341"/>
<dbReference type="AlphaFoldDB" id="A0A2J6TAI0"/>
<protein>
    <submittedName>
        <fullName evidence="1">Uncharacterized protein</fullName>
    </submittedName>
</protein>
<reference evidence="1 2" key="1">
    <citation type="submission" date="2016-04" db="EMBL/GenBank/DDBJ databases">
        <title>A degradative enzymes factory behind the ericoid mycorrhizal symbiosis.</title>
        <authorList>
            <consortium name="DOE Joint Genome Institute"/>
            <person name="Martino E."/>
            <person name="Morin E."/>
            <person name="Grelet G."/>
            <person name="Kuo A."/>
            <person name="Kohler A."/>
            <person name="Daghino S."/>
            <person name="Barry K."/>
            <person name="Choi C."/>
            <person name="Cichocki N."/>
            <person name="Clum A."/>
            <person name="Copeland A."/>
            <person name="Hainaut M."/>
            <person name="Haridas S."/>
            <person name="Labutti K."/>
            <person name="Lindquist E."/>
            <person name="Lipzen A."/>
            <person name="Khouja H.-R."/>
            <person name="Murat C."/>
            <person name="Ohm R."/>
            <person name="Olson A."/>
            <person name="Spatafora J."/>
            <person name="Veneault-Fourrey C."/>
            <person name="Henrissat B."/>
            <person name="Grigoriev I."/>
            <person name="Martin F."/>
            <person name="Perotto S."/>
        </authorList>
    </citation>
    <scope>NUCLEOTIDE SEQUENCE [LARGE SCALE GENOMIC DNA]</scope>
    <source>
        <strain evidence="1 2">E</strain>
    </source>
</reference>
<accession>A0A2J6TAI0</accession>
<keyword evidence="2" id="KW-1185">Reference proteome</keyword>
<organism evidence="1 2">
    <name type="scientific">Hyaloscypha bicolor E</name>
    <dbReference type="NCBI Taxonomy" id="1095630"/>
    <lineage>
        <taxon>Eukaryota</taxon>
        <taxon>Fungi</taxon>
        <taxon>Dikarya</taxon>
        <taxon>Ascomycota</taxon>
        <taxon>Pezizomycotina</taxon>
        <taxon>Leotiomycetes</taxon>
        <taxon>Helotiales</taxon>
        <taxon>Hyaloscyphaceae</taxon>
        <taxon>Hyaloscypha</taxon>
        <taxon>Hyaloscypha bicolor</taxon>
    </lineage>
</organism>